<proteinExistence type="predicted"/>
<dbReference type="PANTHER" id="PTHR13069">
    <property type="entry name" value="ALKYLATED DNA REPAIR PROTEIN ALKB HOMOLOG 8"/>
    <property type="match status" value="1"/>
</dbReference>
<dbReference type="Proteomes" id="UP000037505">
    <property type="component" value="Unassembled WGS sequence"/>
</dbReference>
<comment type="caution">
    <text evidence="5">The sequence shown here is derived from an EMBL/GenBank/DDBJ whole genome shotgun (WGS) entry which is preliminary data.</text>
</comment>
<evidence type="ECO:0000259" key="4">
    <source>
        <dbReference type="Pfam" id="PF08241"/>
    </source>
</evidence>
<dbReference type="GO" id="GO:0000049">
    <property type="term" value="F:tRNA binding"/>
    <property type="evidence" value="ECO:0007669"/>
    <property type="project" value="TreeGrafter"/>
</dbReference>
<evidence type="ECO:0000313" key="5">
    <source>
        <dbReference type="EMBL" id="KNG82558.1"/>
    </source>
</evidence>
<organism evidence="5 6">
    <name type="scientific">Aspergillus nomiae NRRL (strain ATCC 15546 / NRRL 13137 / CBS 260.88 / M93)</name>
    <dbReference type="NCBI Taxonomy" id="1509407"/>
    <lineage>
        <taxon>Eukaryota</taxon>
        <taxon>Fungi</taxon>
        <taxon>Dikarya</taxon>
        <taxon>Ascomycota</taxon>
        <taxon>Pezizomycotina</taxon>
        <taxon>Eurotiomycetes</taxon>
        <taxon>Eurotiomycetidae</taxon>
        <taxon>Eurotiales</taxon>
        <taxon>Aspergillaceae</taxon>
        <taxon>Aspergillus</taxon>
        <taxon>Aspergillus subgen. Circumdati</taxon>
    </lineage>
</organism>
<keyword evidence="2" id="KW-0808">Transferase</keyword>
<dbReference type="RefSeq" id="XP_015403481.1">
    <property type="nucleotide sequence ID" value="XM_015554236.1"/>
</dbReference>
<dbReference type="FunFam" id="3.40.50.150:FF:000219">
    <property type="entry name" value="tRNA (Carboxymethyluridine(34)-5-O)-methyltransferase"/>
    <property type="match status" value="1"/>
</dbReference>
<keyword evidence="1" id="KW-0489">Methyltransferase</keyword>
<sequence>MKKRPSVRSQGNTAEMASSDQQSLVTEKLQEEAYEEKHVHEVYQQIAGHFSSTRYKAWPIVKRFLTELTPGAIGLDVGCGNGKCLPVNPNVFIIASDRSENLARIAVNHQPHSAIVADILNLPHPDSFFDFAISIAVIHHLSTPDRRIQAIREILRTLKPATTEAPGGKVLLYVWALEQKTSRRGWDKGDQQDVMVPWVMANNFPKDGLTDQPKVFHRYYHLYEANELERDIINAGGRVLESGYEKDNWWAIATR</sequence>
<dbReference type="GO" id="GO:0002098">
    <property type="term" value="P:tRNA wobble uridine modification"/>
    <property type="evidence" value="ECO:0007669"/>
    <property type="project" value="TreeGrafter"/>
</dbReference>
<dbReference type="GeneID" id="26810784"/>
<dbReference type="GO" id="GO:0030488">
    <property type="term" value="P:tRNA methylation"/>
    <property type="evidence" value="ECO:0007669"/>
    <property type="project" value="TreeGrafter"/>
</dbReference>
<dbReference type="GO" id="GO:0005737">
    <property type="term" value="C:cytoplasm"/>
    <property type="evidence" value="ECO:0007669"/>
    <property type="project" value="TreeGrafter"/>
</dbReference>
<dbReference type="GO" id="GO:0106335">
    <property type="term" value="F:tRNA (5-carboxymethyluridine(34)-5-O)-methyltransferase activity"/>
    <property type="evidence" value="ECO:0007669"/>
    <property type="project" value="TreeGrafter"/>
</dbReference>
<keyword evidence="6" id="KW-1185">Reference proteome</keyword>
<evidence type="ECO:0000256" key="3">
    <source>
        <dbReference type="SAM" id="MobiDB-lite"/>
    </source>
</evidence>
<dbReference type="CDD" id="cd02440">
    <property type="entry name" value="AdoMet_MTases"/>
    <property type="match status" value="1"/>
</dbReference>
<protein>
    <recommendedName>
        <fullName evidence="4">Methyltransferase type 11 domain-containing protein</fullName>
    </recommendedName>
</protein>
<name>A0A0L1ITQ2_ASPN3</name>
<reference evidence="5 6" key="1">
    <citation type="submission" date="2014-06" db="EMBL/GenBank/DDBJ databases">
        <title>The Genome of the Aflatoxigenic Filamentous Fungus Aspergillus nomius.</title>
        <authorList>
            <person name="Moore M.G."/>
            <person name="Shannon B.M."/>
            <person name="Brian M.M."/>
        </authorList>
    </citation>
    <scope>NUCLEOTIDE SEQUENCE [LARGE SCALE GENOMIC DNA]</scope>
    <source>
        <strain evidence="5 6">NRRL 13137</strain>
    </source>
</reference>
<feature type="compositionally biased region" description="Polar residues" evidence="3">
    <location>
        <begin position="7"/>
        <end position="25"/>
    </location>
</feature>
<dbReference type="InterPro" id="IPR051422">
    <property type="entry name" value="AlkB_tRNA_MeTrf/Diox"/>
</dbReference>
<dbReference type="PANTHER" id="PTHR13069:SF21">
    <property type="entry name" value="ALKYLATED DNA REPAIR PROTEIN ALKB HOMOLOG 8"/>
    <property type="match status" value="1"/>
</dbReference>
<evidence type="ECO:0000256" key="2">
    <source>
        <dbReference type="ARBA" id="ARBA00022679"/>
    </source>
</evidence>
<dbReference type="STRING" id="1509407.A0A0L1ITQ2"/>
<evidence type="ECO:0000256" key="1">
    <source>
        <dbReference type="ARBA" id="ARBA00022603"/>
    </source>
</evidence>
<feature type="domain" description="Methyltransferase type 11" evidence="4">
    <location>
        <begin position="75"/>
        <end position="160"/>
    </location>
</feature>
<evidence type="ECO:0000313" key="6">
    <source>
        <dbReference type="Proteomes" id="UP000037505"/>
    </source>
</evidence>
<dbReference type="Gene3D" id="3.40.50.150">
    <property type="entry name" value="Vaccinia Virus protein VP39"/>
    <property type="match status" value="1"/>
</dbReference>
<dbReference type="OrthoDB" id="271595at2759"/>
<gene>
    <name evidence="5" type="ORF">ANOM_008980</name>
</gene>
<feature type="region of interest" description="Disordered" evidence="3">
    <location>
        <begin position="1"/>
        <end position="26"/>
    </location>
</feature>
<dbReference type="InterPro" id="IPR029063">
    <property type="entry name" value="SAM-dependent_MTases_sf"/>
</dbReference>
<dbReference type="SUPFAM" id="SSF53335">
    <property type="entry name" value="S-adenosyl-L-methionine-dependent methyltransferases"/>
    <property type="match status" value="1"/>
</dbReference>
<dbReference type="GO" id="GO:0005634">
    <property type="term" value="C:nucleus"/>
    <property type="evidence" value="ECO:0007669"/>
    <property type="project" value="TreeGrafter"/>
</dbReference>
<dbReference type="Pfam" id="PF08241">
    <property type="entry name" value="Methyltransf_11"/>
    <property type="match status" value="1"/>
</dbReference>
<dbReference type="EMBL" id="JNOM01000335">
    <property type="protein sequence ID" value="KNG82558.1"/>
    <property type="molecule type" value="Genomic_DNA"/>
</dbReference>
<accession>A0A0L1ITQ2</accession>
<dbReference type="AlphaFoldDB" id="A0A0L1ITQ2"/>
<dbReference type="InterPro" id="IPR013216">
    <property type="entry name" value="Methyltransf_11"/>
</dbReference>
<dbReference type="GO" id="GO:0008757">
    <property type="term" value="F:S-adenosylmethionine-dependent methyltransferase activity"/>
    <property type="evidence" value="ECO:0007669"/>
    <property type="project" value="InterPro"/>
</dbReference>